<evidence type="ECO:0000313" key="1">
    <source>
        <dbReference type="EMBL" id="GAJ18834.1"/>
    </source>
</evidence>
<gene>
    <name evidence="1" type="ORF">S12H4_56717</name>
</gene>
<proteinExistence type="predicted"/>
<organism evidence="1">
    <name type="scientific">marine sediment metagenome</name>
    <dbReference type="NCBI Taxonomy" id="412755"/>
    <lineage>
        <taxon>unclassified sequences</taxon>
        <taxon>metagenomes</taxon>
        <taxon>ecological metagenomes</taxon>
    </lineage>
</organism>
<reference evidence="1" key="1">
    <citation type="journal article" date="2014" name="Front. Microbiol.">
        <title>High frequency of phylogenetically diverse reductive dehalogenase-homologous genes in deep subseafloor sedimentary metagenomes.</title>
        <authorList>
            <person name="Kawai M."/>
            <person name="Futagami T."/>
            <person name="Toyoda A."/>
            <person name="Takaki Y."/>
            <person name="Nishi S."/>
            <person name="Hori S."/>
            <person name="Arai W."/>
            <person name="Tsubouchi T."/>
            <person name="Morono Y."/>
            <person name="Uchiyama I."/>
            <person name="Ito T."/>
            <person name="Fujiyama A."/>
            <person name="Inagaki F."/>
            <person name="Takami H."/>
        </authorList>
    </citation>
    <scope>NUCLEOTIDE SEQUENCE</scope>
    <source>
        <strain evidence="1">Expedition CK06-06</strain>
    </source>
</reference>
<dbReference type="AlphaFoldDB" id="X1UMU0"/>
<feature type="non-terminal residue" evidence="1">
    <location>
        <position position="1"/>
    </location>
</feature>
<sequence>GREGDAWLPPGVYPITGSMRTSHVFKSGGEIYYTVPQFSYDFGEIGVLIVEPG</sequence>
<accession>X1UMU0</accession>
<name>X1UMU0_9ZZZZ</name>
<dbReference type="EMBL" id="BARW01036561">
    <property type="protein sequence ID" value="GAJ18834.1"/>
    <property type="molecule type" value="Genomic_DNA"/>
</dbReference>
<comment type="caution">
    <text evidence="1">The sequence shown here is derived from an EMBL/GenBank/DDBJ whole genome shotgun (WGS) entry which is preliminary data.</text>
</comment>
<protein>
    <submittedName>
        <fullName evidence="1">Uncharacterized protein</fullName>
    </submittedName>
</protein>